<feature type="compositionally biased region" description="Low complexity" evidence="9">
    <location>
        <begin position="66"/>
        <end position="75"/>
    </location>
</feature>
<dbReference type="InterPro" id="IPR003959">
    <property type="entry name" value="ATPase_AAA_core"/>
</dbReference>
<evidence type="ECO:0000256" key="4">
    <source>
        <dbReference type="ARBA" id="ARBA00022692"/>
    </source>
</evidence>
<dbReference type="OrthoDB" id="422637at2759"/>
<dbReference type="SUPFAM" id="SSF52540">
    <property type="entry name" value="P-loop containing nucleoside triphosphate hydrolases"/>
    <property type="match status" value="2"/>
</dbReference>
<dbReference type="Proteomes" id="UP000288859">
    <property type="component" value="Unassembled WGS sequence"/>
</dbReference>
<dbReference type="SUPFAM" id="SSF90123">
    <property type="entry name" value="ABC transporter transmembrane region"/>
    <property type="match status" value="1"/>
</dbReference>
<keyword evidence="5" id="KW-0547">Nucleotide-binding</keyword>
<dbReference type="EMBL" id="NAJM01000001">
    <property type="protein sequence ID" value="RVX75818.1"/>
    <property type="molecule type" value="Genomic_DNA"/>
</dbReference>
<gene>
    <name evidence="12" type="ORF">B0A52_00175</name>
</gene>
<dbReference type="Pfam" id="PF00005">
    <property type="entry name" value="ABC_tran"/>
    <property type="match status" value="1"/>
</dbReference>
<evidence type="ECO:0000256" key="8">
    <source>
        <dbReference type="ARBA" id="ARBA00023136"/>
    </source>
</evidence>
<dbReference type="Pfam" id="PF00004">
    <property type="entry name" value="AAA"/>
    <property type="match status" value="1"/>
</dbReference>
<feature type="domain" description="ABC transmembrane type-1" evidence="11">
    <location>
        <begin position="1129"/>
        <end position="1346"/>
    </location>
</feature>
<comment type="subcellular location">
    <subcellularLocation>
        <location evidence="1">Peroxisome membrane</location>
        <topology evidence="1">Multi-pass membrane protein</topology>
    </subcellularLocation>
</comment>
<evidence type="ECO:0008006" key="14">
    <source>
        <dbReference type="Google" id="ProtNLM"/>
    </source>
</evidence>
<evidence type="ECO:0000256" key="1">
    <source>
        <dbReference type="ARBA" id="ARBA00004585"/>
    </source>
</evidence>
<keyword evidence="8" id="KW-0472">Membrane</keyword>
<protein>
    <recommendedName>
        <fullName evidence="14">ABC transporter domain-containing protein</fullName>
    </recommendedName>
</protein>
<dbReference type="GO" id="GO:0015910">
    <property type="term" value="P:long-chain fatty acid import into peroxisome"/>
    <property type="evidence" value="ECO:0007669"/>
    <property type="project" value="TreeGrafter"/>
</dbReference>
<name>A0A438NJA9_EXOME</name>
<keyword evidence="4" id="KW-0812">Transmembrane</keyword>
<keyword evidence="3" id="KW-0813">Transport</keyword>
<proteinExistence type="inferred from homology"/>
<dbReference type="Pfam" id="PF06472">
    <property type="entry name" value="ABC_membrane_2"/>
    <property type="match status" value="1"/>
</dbReference>
<evidence type="ECO:0000313" key="13">
    <source>
        <dbReference type="Proteomes" id="UP000288859"/>
    </source>
</evidence>
<dbReference type="GO" id="GO:0006635">
    <property type="term" value="P:fatty acid beta-oxidation"/>
    <property type="evidence" value="ECO:0007669"/>
    <property type="project" value="TreeGrafter"/>
</dbReference>
<dbReference type="Gene3D" id="3.40.50.300">
    <property type="entry name" value="P-loop containing nucleotide triphosphate hydrolases"/>
    <property type="match status" value="2"/>
</dbReference>
<dbReference type="GO" id="GO:0140359">
    <property type="term" value="F:ABC-type transporter activity"/>
    <property type="evidence" value="ECO:0007669"/>
    <property type="project" value="InterPro"/>
</dbReference>
<dbReference type="GO" id="GO:0005778">
    <property type="term" value="C:peroxisomal membrane"/>
    <property type="evidence" value="ECO:0007669"/>
    <property type="project" value="UniProtKB-SubCell"/>
</dbReference>
<reference evidence="12 13" key="1">
    <citation type="submission" date="2017-03" db="EMBL/GenBank/DDBJ databases">
        <title>Genomes of endolithic fungi from Antarctica.</title>
        <authorList>
            <person name="Coleine C."/>
            <person name="Masonjones S."/>
            <person name="Stajich J.E."/>
        </authorList>
    </citation>
    <scope>NUCLEOTIDE SEQUENCE [LARGE SCALE GENOMIC DNA]</scope>
    <source>
        <strain evidence="12 13">CCFEE 6314</strain>
    </source>
</reference>
<evidence type="ECO:0000259" key="10">
    <source>
        <dbReference type="PROSITE" id="PS50893"/>
    </source>
</evidence>
<feature type="region of interest" description="Disordered" evidence="9">
    <location>
        <begin position="43"/>
        <end position="82"/>
    </location>
</feature>
<dbReference type="InterPro" id="IPR027417">
    <property type="entry name" value="P-loop_NTPase"/>
</dbReference>
<feature type="domain" description="ABC transporter" evidence="10">
    <location>
        <begin position="1472"/>
        <end position="1699"/>
    </location>
</feature>
<dbReference type="PROSITE" id="PS50929">
    <property type="entry name" value="ABC_TM1F"/>
    <property type="match status" value="1"/>
</dbReference>
<dbReference type="PROSITE" id="PS50893">
    <property type="entry name" value="ABC_TRANSPORTER_2"/>
    <property type="match status" value="1"/>
</dbReference>
<comment type="similarity">
    <text evidence="2">Belongs to the ABC transporter superfamily. ABCD family. Peroxisomal fatty acyl CoA transporter (TC 3.A.1.203) subfamily.</text>
</comment>
<dbReference type="InterPro" id="IPR036640">
    <property type="entry name" value="ABC1_TM_sf"/>
</dbReference>
<feature type="compositionally biased region" description="Basic and acidic residues" evidence="9">
    <location>
        <begin position="119"/>
        <end position="128"/>
    </location>
</feature>
<dbReference type="GO" id="GO:0005324">
    <property type="term" value="F:long-chain fatty acid transmembrane transporter activity"/>
    <property type="evidence" value="ECO:0007669"/>
    <property type="project" value="TreeGrafter"/>
</dbReference>
<dbReference type="Gene3D" id="1.20.1560.10">
    <property type="entry name" value="ABC transporter type 1, transmembrane domain"/>
    <property type="match status" value="1"/>
</dbReference>
<dbReference type="CDD" id="cd00009">
    <property type="entry name" value="AAA"/>
    <property type="match status" value="1"/>
</dbReference>
<evidence type="ECO:0000256" key="9">
    <source>
        <dbReference type="SAM" id="MobiDB-lite"/>
    </source>
</evidence>
<dbReference type="FunFam" id="3.40.50.300:FF:000636">
    <property type="entry name" value="ATP-binding cassette sub-family D member 3"/>
    <property type="match status" value="1"/>
</dbReference>
<dbReference type="InterPro" id="IPR003593">
    <property type="entry name" value="AAA+_ATPase"/>
</dbReference>
<evidence type="ECO:0000256" key="7">
    <source>
        <dbReference type="ARBA" id="ARBA00022989"/>
    </source>
</evidence>
<dbReference type="VEuPathDB" id="FungiDB:PV10_01796"/>
<evidence type="ECO:0000256" key="2">
    <source>
        <dbReference type="ARBA" id="ARBA00008575"/>
    </source>
</evidence>
<evidence type="ECO:0000256" key="5">
    <source>
        <dbReference type="ARBA" id="ARBA00022741"/>
    </source>
</evidence>
<accession>A0A438NJA9</accession>
<feature type="compositionally biased region" description="Polar residues" evidence="9">
    <location>
        <begin position="56"/>
        <end position="65"/>
    </location>
</feature>
<dbReference type="InterPro" id="IPR011527">
    <property type="entry name" value="ABC1_TM_dom"/>
</dbReference>
<dbReference type="PANTHER" id="PTHR11384:SF69">
    <property type="entry name" value="PEROXISOMAL LONG-CHAIN FATTY ACID IMPORT PROTEIN 1"/>
    <property type="match status" value="1"/>
</dbReference>
<evidence type="ECO:0000313" key="12">
    <source>
        <dbReference type="EMBL" id="RVX75818.1"/>
    </source>
</evidence>
<dbReference type="PANTHER" id="PTHR11384">
    <property type="entry name" value="ATP-BINDING CASSETTE, SUB-FAMILY D MEMBER"/>
    <property type="match status" value="1"/>
</dbReference>
<dbReference type="GO" id="GO:0007031">
    <property type="term" value="P:peroxisome organization"/>
    <property type="evidence" value="ECO:0007669"/>
    <property type="project" value="TreeGrafter"/>
</dbReference>
<dbReference type="SMART" id="SM00382">
    <property type="entry name" value="AAA"/>
    <property type="match status" value="2"/>
</dbReference>
<dbReference type="CDD" id="cd03223">
    <property type="entry name" value="ABCD_peroxisomal_ALDP"/>
    <property type="match status" value="1"/>
</dbReference>
<dbReference type="VEuPathDB" id="FungiDB:PV10_01795"/>
<organism evidence="12 13">
    <name type="scientific">Exophiala mesophila</name>
    <name type="common">Black yeast-like fungus</name>
    <dbReference type="NCBI Taxonomy" id="212818"/>
    <lineage>
        <taxon>Eukaryota</taxon>
        <taxon>Fungi</taxon>
        <taxon>Dikarya</taxon>
        <taxon>Ascomycota</taxon>
        <taxon>Pezizomycotina</taxon>
        <taxon>Eurotiomycetes</taxon>
        <taxon>Chaetothyriomycetidae</taxon>
        <taxon>Chaetothyriales</taxon>
        <taxon>Herpotrichiellaceae</taxon>
        <taxon>Exophiala</taxon>
    </lineage>
</organism>
<keyword evidence="6" id="KW-0067">ATP-binding</keyword>
<dbReference type="GO" id="GO:0005524">
    <property type="term" value="F:ATP binding"/>
    <property type="evidence" value="ECO:0007669"/>
    <property type="project" value="UniProtKB-KW"/>
</dbReference>
<comment type="caution">
    <text evidence="12">The sequence shown here is derived from an EMBL/GenBank/DDBJ whole genome shotgun (WGS) entry which is preliminary data.</text>
</comment>
<evidence type="ECO:0000259" key="11">
    <source>
        <dbReference type="PROSITE" id="PS50929"/>
    </source>
</evidence>
<dbReference type="InterPro" id="IPR003439">
    <property type="entry name" value="ABC_transporter-like_ATP-bd"/>
</dbReference>
<dbReference type="GO" id="GO:0042760">
    <property type="term" value="P:very long-chain fatty acid catabolic process"/>
    <property type="evidence" value="ECO:0007669"/>
    <property type="project" value="TreeGrafter"/>
</dbReference>
<evidence type="ECO:0000256" key="3">
    <source>
        <dbReference type="ARBA" id="ARBA00022448"/>
    </source>
</evidence>
<dbReference type="GO" id="GO:0016887">
    <property type="term" value="F:ATP hydrolysis activity"/>
    <property type="evidence" value="ECO:0007669"/>
    <property type="project" value="InterPro"/>
</dbReference>
<sequence>MTADDQTAVVSPCFKPTDLETLHESALLKAHLDPTSLRNAALNGVDPPSDPLGSISELSSDGMTFSSSPVLYPTSSSPPVPSLARKRKLFQPFPGNARSKKQKVIGGFLADSDEERDEEEKGPKEECPLRSANTEGVPVLPPLEPETSRTCPNIQNDVDALNIIPPGPALAPRSFMRRLVSKTVSVQTSSGQEVKIQPRGKQNTQSYESIIAERSITAPGRARRSYYGIDIHKLMDDAKAQRQLDQYATQAQKARVDALASEAQVSIQTSTSKPMEHQMWAEKYRAKKFTELVGDERTHRSVLRWLKWWDDIVFPSSTKMKAIRKFDGVEPEQHQHKKILLLTGPPGLGKTTLAHVCAKQAGYEVLEINASDDRSKDVVRGRIKDVLGTETVRGIKEDGKARKAGRPICVVVDEVDGVTTGSASAGGEGGFVKALLDLVQLDQRNSTKAGNGKLQGPKKGDRFRMLRPLILVCNDVYAPSLRPLRTSPMAEIVHVRKAPIEKVIARVKTVFERESIAYDNDAVRRLCENAWGLAMRKQRGPGARGSGEGDIRGVLVEAEGIARKLRHSETGTRLTRQWLEPHLGNTQQGQKGLGRGGVREVVERVFLEGAGLPNLPTALSAEDARLIADSNTNPIGVADLRKRVAITALREMVDTCGEHDRLMTDCFATYPTQVFQDDVYLSKPNAGYEWLHLHDRLSSRVFSGQEWELTPYLSTGACGFHHLFASINKGARGWNEDPSKVEEDAVTQHPFSGPKADFAAYEAEKQNRALLTEMQSSFSASLLRLFSSVDAIAMELVPSVGRILAPDVKPVVIGGSGGASSIASVRKESEKQCVRSAVRTMLALNVSFDKVRLEVEGGGAHSNGGYVYRMEPPIDNLLAYHFDQRAPSHAPVRYAVRQVLDQELRKEKLLQNSLARQARGSGDLLDAVQTCEEDKENVGAGSIDKVKEAMNSLGGKRDFFGRIVNEVRPMSAVKVSNKPDSVAAKDGSGRVWPHTSLIYTARGNVFTMAVQSKLLPPGRTIKQLASELTSLYLKHRTKISRTVYITLVLALIHRVYNAIAEQKAALRRQAELRAQQSASTGDPEAEEKHHKKKRVEINREFFRNLLRLLKIVIPGLRSKELRLLVSHSVFLVLRTLLSLYVANLDGKVVSALVKGRGRDFVLGLVWWMLVAVPATFTNSMLQYHQTKLALCYRTRLTNHIHDKYLDNMTFYTLSALDDRIKNADQLITVDVSRFSNSLAELYSNLAKPILDMVIYNYSLSKSVGGEGLFAMALLVQVSANVMRALTPPFGKYVADEARLEGEFRFQHTRLIDYSEEIALYAGHEAEKDGLDKGYFTLIKHVNRILRRRFYHGLMEDFVIKYFWGALGLLLCSLPVFFKIPGQSLESAGDHTESFVKNRRMLLSSSDAFGRLMFSYKEITELAGHTSRVAGLLDVMDEVAAGRFQKKLVSSASTEENALVLQGRGTVEESENIEFTDVPIVSPNGDVLVRKLTFHIRPGDHLLIVGPNGCGKSSLFRILGGLWPVYGGSVKKPNFEDIFYIPQRPYLSRGTLRDQIIYPDTLYEFRLKKGSEDELKRILAILEIESVLDRPNGWDAVEEWRDVFSGGLQQRIAMARLFYHKPKYAILDECTSSVTLEMEKTMYETAKGLGTTLMTVSHRRSLWKYHSVILQFDGQGGYVFSELDADRRIKLEDEKEELEALLRGVDGWEARLNELQG</sequence>
<keyword evidence="7" id="KW-1133">Transmembrane helix</keyword>
<evidence type="ECO:0000256" key="6">
    <source>
        <dbReference type="ARBA" id="ARBA00022840"/>
    </source>
</evidence>
<dbReference type="InterPro" id="IPR050835">
    <property type="entry name" value="ABC_transporter_sub-D"/>
</dbReference>
<feature type="region of interest" description="Disordered" evidence="9">
    <location>
        <begin position="110"/>
        <end position="147"/>
    </location>
</feature>